<feature type="compositionally biased region" description="Low complexity" evidence="1">
    <location>
        <begin position="675"/>
        <end position="696"/>
    </location>
</feature>
<dbReference type="PANTHER" id="PTHR13847:SF129">
    <property type="entry name" value="FAD DEPENDENT OXIDOREDUCTASE"/>
    <property type="match status" value="1"/>
</dbReference>
<dbReference type="STRING" id="1182541.W9ZG14"/>
<dbReference type="GO" id="GO:0005737">
    <property type="term" value="C:cytoplasm"/>
    <property type="evidence" value="ECO:0007669"/>
    <property type="project" value="TreeGrafter"/>
</dbReference>
<dbReference type="GeneID" id="19156722"/>
<feature type="region of interest" description="Disordered" evidence="1">
    <location>
        <begin position="80"/>
        <end position="114"/>
    </location>
</feature>
<feature type="compositionally biased region" description="Polar residues" evidence="1">
    <location>
        <begin position="657"/>
        <end position="667"/>
    </location>
</feature>
<name>W9ZG14_9EURO</name>
<dbReference type="RefSeq" id="XP_007720923.1">
    <property type="nucleotide sequence ID" value="XM_007722733.1"/>
</dbReference>
<dbReference type="InterPro" id="IPR036188">
    <property type="entry name" value="FAD/NAD-bd_sf"/>
</dbReference>
<feature type="region of interest" description="Disordered" evidence="1">
    <location>
        <begin position="568"/>
        <end position="631"/>
    </location>
</feature>
<dbReference type="InterPro" id="IPR006076">
    <property type="entry name" value="FAD-dep_OxRdtase"/>
</dbReference>
<protein>
    <recommendedName>
        <fullName evidence="2">FAD dependent oxidoreductase domain-containing protein</fullName>
    </recommendedName>
</protein>
<feature type="region of interest" description="Disordered" evidence="1">
    <location>
        <begin position="337"/>
        <end position="412"/>
    </location>
</feature>
<gene>
    <name evidence="3" type="ORF">A1O1_01821</name>
</gene>
<feature type="region of interest" description="Disordered" evidence="1">
    <location>
        <begin position="18"/>
        <end position="39"/>
    </location>
</feature>
<feature type="domain" description="FAD dependent oxidoreductase" evidence="2">
    <location>
        <begin position="409"/>
        <end position="724"/>
    </location>
</feature>
<dbReference type="EMBL" id="AMWN01000002">
    <property type="protein sequence ID" value="EXJ93429.1"/>
    <property type="molecule type" value="Genomic_DNA"/>
</dbReference>
<feature type="region of interest" description="Disordered" evidence="1">
    <location>
        <begin position="494"/>
        <end position="524"/>
    </location>
</feature>
<feature type="region of interest" description="Disordered" evidence="1">
    <location>
        <begin position="647"/>
        <end position="698"/>
    </location>
</feature>
<sequence>MGDASSPTAAMGMATATTTTTRHGPADLPSSNPTASFWQTSHPNRIAEYRSTQTLPAKADVVVIGTGISGTFAVDELLQPQSQPGANVEGVKGQLRPHGESGPNQTNNEKDENQDHTEILVLEARTTCSAATGRNGGHLQPVIHAETNDIVDFELRNFRHIEDLVHANKIPCDFRLVKGCIGFWNKRYFEEAKAALGMNVANEYGNATPSGAGSKDMNGNFTYEADIAAEAGTDTAAAAAPSQTSPTAVTVTVSAPPSPLPAAITTPNHRSLVRVVEDPEEIKRLGLQAGAVGAIVQDVAASLSPYKLIIWMWERMLGQFDVGRLDLQTCTTVMGIEQRKKKKTEKKNPPVSASVSPSPTGAPSTTDTATETTTSAPAPAPGPAPKDEHAEAESDDDEEEDDDDDDDYPWLIHTPRGSIAARRIIVATNGYTSHLLPQFSALISPVQAQMSALVPPPGSPFAAHSLIPMSYGFTGVGNQDRVMTDYLVQNPHLGGDDCHGNGNGNGASPTSTSTSTSTSVVGRGGHLMFGGGRNLAHGNGVGVSDDSYVEPGVELYLRSLPDRLNLYGDGKEDEIGNEDESEAIRTDNSNSNNSSNSSRTLDGHNTTDSTDTINANNNDNPSSPPSSSGLLDIAASWTGIIGSSADGHPWVGPVPPTTTLRSASTLQSGDRSPRSRGLSLLSSESNSTSATNPSPGQSTGLFLCAGYSGHGMTNAGGCGRYVAGLVKASLQQSTVGKGDHFANETTTNWTVPSKYMLTEERMAKAGILLGKMGAE</sequence>
<dbReference type="HOGENOM" id="CLU_022730_3_0_1"/>
<accession>W9ZG14</accession>
<dbReference type="AlphaFoldDB" id="W9ZG14"/>
<feature type="compositionally biased region" description="Low complexity" evidence="1">
    <location>
        <begin position="349"/>
        <end position="377"/>
    </location>
</feature>
<dbReference type="Pfam" id="PF01266">
    <property type="entry name" value="DAO"/>
    <property type="match status" value="1"/>
</dbReference>
<dbReference type="OrthoDB" id="429143at2759"/>
<proteinExistence type="predicted"/>
<keyword evidence="4" id="KW-1185">Reference proteome</keyword>
<evidence type="ECO:0000259" key="2">
    <source>
        <dbReference type="Pfam" id="PF01266"/>
    </source>
</evidence>
<reference evidence="3 4" key="1">
    <citation type="submission" date="2013-03" db="EMBL/GenBank/DDBJ databases">
        <title>The Genome Sequence of Capronia coronata CBS 617.96.</title>
        <authorList>
            <consortium name="The Broad Institute Genomics Platform"/>
            <person name="Cuomo C."/>
            <person name="de Hoog S."/>
            <person name="Gorbushina A."/>
            <person name="Walker B."/>
            <person name="Young S.K."/>
            <person name="Zeng Q."/>
            <person name="Gargeya S."/>
            <person name="Fitzgerald M."/>
            <person name="Haas B."/>
            <person name="Abouelleil A."/>
            <person name="Allen A.W."/>
            <person name="Alvarado L."/>
            <person name="Arachchi H.M."/>
            <person name="Berlin A.M."/>
            <person name="Chapman S.B."/>
            <person name="Gainer-Dewar J."/>
            <person name="Goldberg J."/>
            <person name="Griggs A."/>
            <person name="Gujja S."/>
            <person name="Hansen M."/>
            <person name="Howarth C."/>
            <person name="Imamovic A."/>
            <person name="Ireland A."/>
            <person name="Larimer J."/>
            <person name="McCowan C."/>
            <person name="Murphy C."/>
            <person name="Pearson M."/>
            <person name="Poon T.W."/>
            <person name="Priest M."/>
            <person name="Roberts A."/>
            <person name="Saif S."/>
            <person name="Shea T."/>
            <person name="Sisk P."/>
            <person name="Sykes S."/>
            <person name="Wortman J."/>
            <person name="Nusbaum C."/>
            <person name="Birren B."/>
        </authorList>
    </citation>
    <scope>NUCLEOTIDE SEQUENCE [LARGE SCALE GENOMIC DNA]</scope>
    <source>
        <strain evidence="3 4">CBS 617.96</strain>
    </source>
</reference>
<evidence type="ECO:0000256" key="1">
    <source>
        <dbReference type="SAM" id="MobiDB-lite"/>
    </source>
</evidence>
<dbReference type="SUPFAM" id="SSF51905">
    <property type="entry name" value="FAD/NAD(P)-binding domain"/>
    <property type="match status" value="1"/>
</dbReference>
<dbReference type="Proteomes" id="UP000019484">
    <property type="component" value="Unassembled WGS sequence"/>
</dbReference>
<feature type="compositionally biased region" description="Low complexity" evidence="1">
    <location>
        <begin position="588"/>
        <end position="598"/>
    </location>
</feature>
<feature type="compositionally biased region" description="Acidic residues" evidence="1">
    <location>
        <begin position="393"/>
        <end position="408"/>
    </location>
</feature>
<organism evidence="3 4">
    <name type="scientific">Capronia coronata CBS 617.96</name>
    <dbReference type="NCBI Taxonomy" id="1182541"/>
    <lineage>
        <taxon>Eukaryota</taxon>
        <taxon>Fungi</taxon>
        <taxon>Dikarya</taxon>
        <taxon>Ascomycota</taxon>
        <taxon>Pezizomycotina</taxon>
        <taxon>Eurotiomycetes</taxon>
        <taxon>Chaetothyriomycetidae</taxon>
        <taxon>Chaetothyriales</taxon>
        <taxon>Herpotrichiellaceae</taxon>
        <taxon>Capronia</taxon>
    </lineage>
</organism>
<feature type="compositionally biased region" description="Low complexity" evidence="1">
    <location>
        <begin position="510"/>
        <end position="519"/>
    </location>
</feature>
<dbReference type="eggNOG" id="ENOG502QUK9">
    <property type="taxonomic scope" value="Eukaryota"/>
</dbReference>
<feature type="compositionally biased region" description="Polar residues" evidence="1">
    <location>
        <begin position="29"/>
        <end position="39"/>
    </location>
</feature>
<evidence type="ECO:0000313" key="3">
    <source>
        <dbReference type="EMBL" id="EXJ93429.1"/>
    </source>
</evidence>
<dbReference type="PANTHER" id="PTHR13847">
    <property type="entry name" value="SARCOSINE DEHYDROGENASE-RELATED"/>
    <property type="match status" value="1"/>
</dbReference>
<comment type="caution">
    <text evidence="3">The sequence shown here is derived from an EMBL/GenBank/DDBJ whole genome shotgun (WGS) entry which is preliminary data.</text>
</comment>
<feature type="compositionally biased region" description="Low complexity" evidence="1">
    <location>
        <begin position="606"/>
        <end position="628"/>
    </location>
</feature>
<evidence type="ECO:0000313" key="4">
    <source>
        <dbReference type="Proteomes" id="UP000019484"/>
    </source>
</evidence>